<dbReference type="KEGG" id="clus:A9F13_07g02024"/>
<evidence type="ECO:0000313" key="2">
    <source>
        <dbReference type="EMBL" id="OVF08732.1"/>
    </source>
</evidence>
<dbReference type="Proteomes" id="UP000195602">
    <property type="component" value="Unassembled WGS sequence"/>
</dbReference>
<protein>
    <submittedName>
        <fullName evidence="2">Uncharacterized protein</fullName>
    </submittedName>
</protein>
<evidence type="ECO:0000313" key="3">
    <source>
        <dbReference type="Proteomes" id="UP000195602"/>
    </source>
</evidence>
<proteinExistence type="predicted"/>
<dbReference type="EMBL" id="LYUB02000007">
    <property type="protein sequence ID" value="OVF08732.1"/>
    <property type="molecule type" value="Genomic_DNA"/>
</dbReference>
<organism evidence="2 3">
    <name type="scientific">Clavispora lusitaniae</name>
    <name type="common">Candida lusitaniae</name>
    <dbReference type="NCBI Taxonomy" id="36911"/>
    <lineage>
        <taxon>Eukaryota</taxon>
        <taxon>Fungi</taxon>
        <taxon>Dikarya</taxon>
        <taxon>Ascomycota</taxon>
        <taxon>Saccharomycotina</taxon>
        <taxon>Pichiomycetes</taxon>
        <taxon>Metschnikowiaceae</taxon>
        <taxon>Clavispora</taxon>
    </lineage>
</organism>
<gene>
    <name evidence="2" type="ORF">A9F13_07g02024</name>
</gene>
<dbReference type="AlphaFoldDB" id="A0AA91T278"/>
<dbReference type="OMA" id="GADFCKE"/>
<name>A0AA91T278_CLALS</name>
<feature type="compositionally biased region" description="Polar residues" evidence="1">
    <location>
        <begin position="87"/>
        <end position="96"/>
    </location>
</feature>
<reference evidence="2 3" key="1">
    <citation type="submission" date="2017-04" db="EMBL/GenBank/DDBJ databases">
        <title>Draft genome of the yeast Clavispora lusitaniae type strain CBS 6936.</title>
        <authorList>
            <person name="Durrens P."/>
            <person name="Klopp C."/>
            <person name="Biteau N."/>
            <person name="Fitton-Ouhabi V."/>
            <person name="Dementhon K."/>
            <person name="Accoceberry I."/>
            <person name="Sherman D.J."/>
            <person name="Noel T."/>
        </authorList>
    </citation>
    <scope>NUCLEOTIDE SEQUENCE [LARGE SCALE GENOMIC DNA]</scope>
    <source>
        <strain evidence="2 3">CBS 6936</strain>
    </source>
</reference>
<evidence type="ECO:0000256" key="1">
    <source>
        <dbReference type="SAM" id="MobiDB-lite"/>
    </source>
</evidence>
<accession>A0AA91T278</accession>
<comment type="caution">
    <text evidence="2">The sequence shown here is derived from an EMBL/GenBank/DDBJ whole genome shotgun (WGS) entry which is preliminary data.</text>
</comment>
<sequence>MPLFLAISSKAAITTGAVIGGAVAVIANKDRILEVTAQVLQKGANILNEKVEQRRRRVAAQSIPVDISDEEFEEEISSFARGDGYSELTTPSTTDLELSDDETENVAKRRNISPLIIDEVD</sequence>
<feature type="region of interest" description="Disordered" evidence="1">
    <location>
        <begin position="83"/>
        <end position="102"/>
    </location>
</feature>